<protein>
    <submittedName>
        <fullName evidence="3">BTB domain-containing protein</fullName>
    </submittedName>
</protein>
<dbReference type="Gene3D" id="3.30.710.10">
    <property type="entry name" value="Potassium Channel Kv1.1, Chain A"/>
    <property type="match status" value="1"/>
</dbReference>
<dbReference type="GO" id="GO:0005829">
    <property type="term" value="C:cytosol"/>
    <property type="evidence" value="ECO:0007669"/>
    <property type="project" value="TreeGrafter"/>
</dbReference>
<evidence type="ECO:0000313" key="2">
    <source>
        <dbReference type="Proteomes" id="UP000050741"/>
    </source>
</evidence>
<reference evidence="2" key="1">
    <citation type="submission" date="2013-12" db="EMBL/GenBank/DDBJ databases">
        <authorList>
            <person name="Aslett M."/>
        </authorList>
    </citation>
    <scope>NUCLEOTIDE SEQUENCE [LARGE SCALE GENOMIC DNA]</scope>
    <source>
        <strain evidence="2">Lindley</strain>
    </source>
</reference>
<keyword evidence="2" id="KW-1185">Reference proteome</keyword>
<proteinExistence type="predicted"/>
<dbReference type="PANTHER" id="PTHR45774:SF3">
    <property type="entry name" value="BTB (POZ) DOMAIN-CONTAINING 2B-RELATED"/>
    <property type="match status" value="1"/>
</dbReference>
<dbReference type="Proteomes" id="UP000050741">
    <property type="component" value="Unassembled WGS sequence"/>
</dbReference>
<dbReference type="PANTHER" id="PTHR45774">
    <property type="entry name" value="BTB/POZ DOMAIN-CONTAINING"/>
    <property type="match status" value="1"/>
</dbReference>
<sequence>MQKPSPLGPPVEVPDVEVDAFKAMLAFIYADDLSGLNGDNAISVLYAAKKYDVAGLIKACVDFPIWKLSNVFVALDQPRFLEKEVWKPIGALQILTLRWADKKCRQNGKEPSAANRRAMLGPALYKIRFPLIPLKDFTENIGEIPSGVLTDAELVSVYVHHSHPNAALPELYPLQFPTNRRAVTVVTISPFFLLKNDSNVDIEVREPHTLKWLLVAADSVIGFWPMQKERRKTLVARYSNTEEESVQFPFTEAFEGFCQIKNNLIGMYVTVSLRMNSEPIGAIVRHGQMHQRDYAHIHGKSVAIHFATRNHAAIHNKKKGAANNAREHCNQLLTAPHLTNYGLDILGNPFRLVRDLSTGAVDAPNAGRQSASIRTGMFRRLRGVGTGVVKGVTGQFVFMLVILLKSLDEQGGLLGGIKGIVMTISPFFLLKNDSNVDIEVIGFWPMQKERRKTLVARYSNTEEESVQFPFTEAFEGFCQIKNNLIGMQPCDSHLHQIKPNQLAPLSDMVKYISATTAHIHGKAVAIHFATRNHTAATHNIELQSKIQAHYLYQFVKQLYVLVFGLDILGNPFRLVRDLSTDAVDAGPFQCKKTRPTTEVAMIDEDMTPWSQDSNPGQWTTYLRKWDTSKERGSEKKAKASSIQ</sequence>
<dbReference type="GO" id="GO:0000932">
    <property type="term" value="C:P-body"/>
    <property type="evidence" value="ECO:0007669"/>
    <property type="project" value="TreeGrafter"/>
</dbReference>
<accession>A0A183BJF4</accession>
<evidence type="ECO:0000313" key="3">
    <source>
        <dbReference type="WBParaSite" id="GPLIN_000073300"/>
    </source>
</evidence>
<feature type="domain" description="BTB" evidence="1">
    <location>
        <begin position="11"/>
        <end position="65"/>
    </location>
</feature>
<evidence type="ECO:0000259" key="1">
    <source>
        <dbReference type="Pfam" id="PF00651"/>
    </source>
</evidence>
<dbReference type="InterPro" id="IPR000210">
    <property type="entry name" value="BTB/POZ_dom"/>
</dbReference>
<name>A0A183BJF4_GLOPA</name>
<reference evidence="2" key="2">
    <citation type="submission" date="2014-05" db="EMBL/GenBank/DDBJ databases">
        <title>The genome and life-stage specific transcriptomes of Globodera pallida elucidate key aspects of plant parasitism by a cyst nematode.</title>
        <authorList>
            <person name="Cotton J.A."/>
            <person name="Lilley C.J."/>
            <person name="Jones L.M."/>
            <person name="Kikuchi T."/>
            <person name="Reid A.J."/>
            <person name="Thorpe P."/>
            <person name="Tsai I.J."/>
            <person name="Beasley H."/>
            <person name="Blok V."/>
            <person name="Cock P.J.A."/>
            <person name="Van den Akker S.E."/>
            <person name="Holroyd N."/>
            <person name="Hunt M."/>
            <person name="Mantelin S."/>
            <person name="Naghra H."/>
            <person name="Pain A."/>
            <person name="Palomares-Rius J.E."/>
            <person name="Zarowiecki M."/>
            <person name="Berriman M."/>
            <person name="Jones J.T."/>
            <person name="Urwin P.E."/>
        </authorList>
    </citation>
    <scope>NUCLEOTIDE SEQUENCE [LARGE SCALE GENOMIC DNA]</scope>
    <source>
        <strain evidence="2">Lindley</strain>
    </source>
</reference>
<dbReference type="WBParaSite" id="GPLIN_000073300">
    <property type="protein sequence ID" value="GPLIN_000073300"/>
    <property type="gene ID" value="GPLIN_000073300"/>
</dbReference>
<dbReference type="SUPFAM" id="SSF54695">
    <property type="entry name" value="POZ domain"/>
    <property type="match status" value="1"/>
</dbReference>
<reference evidence="3" key="3">
    <citation type="submission" date="2016-06" db="UniProtKB">
        <authorList>
            <consortium name="WormBaseParasite"/>
        </authorList>
    </citation>
    <scope>IDENTIFICATION</scope>
</reference>
<organism evidence="2 3">
    <name type="scientific">Globodera pallida</name>
    <name type="common">Potato cyst nematode worm</name>
    <name type="synonym">Heterodera pallida</name>
    <dbReference type="NCBI Taxonomy" id="36090"/>
    <lineage>
        <taxon>Eukaryota</taxon>
        <taxon>Metazoa</taxon>
        <taxon>Ecdysozoa</taxon>
        <taxon>Nematoda</taxon>
        <taxon>Chromadorea</taxon>
        <taxon>Rhabditida</taxon>
        <taxon>Tylenchina</taxon>
        <taxon>Tylenchomorpha</taxon>
        <taxon>Tylenchoidea</taxon>
        <taxon>Heteroderidae</taxon>
        <taxon>Heteroderinae</taxon>
        <taxon>Globodera</taxon>
    </lineage>
</organism>
<dbReference type="InterPro" id="IPR011333">
    <property type="entry name" value="SKP1/BTB/POZ_sf"/>
</dbReference>
<dbReference type="Pfam" id="PF00651">
    <property type="entry name" value="BTB"/>
    <property type="match status" value="1"/>
</dbReference>
<dbReference type="GO" id="GO:0022008">
    <property type="term" value="P:neurogenesis"/>
    <property type="evidence" value="ECO:0007669"/>
    <property type="project" value="TreeGrafter"/>
</dbReference>
<dbReference type="AlphaFoldDB" id="A0A183BJF4"/>